<proteinExistence type="inferred from homology"/>
<dbReference type="GO" id="GO:0016787">
    <property type="term" value="F:hydrolase activity"/>
    <property type="evidence" value="ECO:0007669"/>
    <property type="project" value="UniProtKB-KW"/>
</dbReference>
<dbReference type="PANTHER" id="PTHR43142:SF11">
    <property type="entry name" value="CARBOXYLIC ESTER HYDROLASE"/>
    <property type="match status" value="1"/>
</dbReference>
<dbReference type="Pfam" id="PF00135">
    <property type="entry name" value="COesterase"/>
    <property type="match status" value="1"/>
</dbReference>
<gene>
    <name evidence="5" type="ORF">VN97_g11263</name>
</gene>
<protein>
    <recommendedName>
        <fullName evidence="3">Carboxylic ester hydrolase</fullName>
        <ecNumber evidence="3">3.1.1.-</ecNumber>
    </recommendedName>
</protein>
<dbReference type="GO" id="GO:0017000">
    <property type="term" value="P:antibiotic biosynthetic process"/>
    <property type="evidence" value="ECO:0007669"/>
    <property type="project" value="UniProtKB-ARBA"/>
</dbReference>
<dbReference type="Gene3D" id="3.40.50.1820">
    <property type="entry name" value="alpha/beta hydrolase"/>
    <property type="match status" value="1"/>
</dbReference>
<keyword evidence="2 3" id="KW-0378">Hydrolase</keyword>
<organism evidence="5 6">
    <name type="scientific">Penicillium thymicola</name>
    <dbReference type="NCBI Taxonomy" id="293382"/>
    <lineage>
        <taxon>Eukaryota</taxon>
        <taxon>Fungi</taxon>
        <taxon>Dikarya</taxon>
        <taxon>Ascomycota</taxon>
        <taxon>Pezizomycotina</taxon>
        <taxon>Eurotiomycetes</taxon>
        <taxon>Eurotiomycetidae</taxon>
        <taxon>Eurotiales</taxon>
        <taxon>Aspergillaceae</taxon>
        <taxon>Penicillium</taxon>
    </lineage>
</organism>
<feature type="domain" description="Carboxylesterase type B" evidence="4">
    <location>
        <begin position="7"/>
        <end position="441"/>
    </location>
</feature>
<accession>A0AAI9T7M3</accession>
<dbReference type="EC" id="3.1.1.-" evidence="3"/>
<evidence type="ECO:0000313" key="6">
    <source>
        <dbReference type="Proteomes" id="UP001227192"/>
    </source>
</evidence>
<evidence type="ECO:0000313" key="5">
    <source>
        <dbReference type="EMBL" id="KAJ9482177.1"/>
    </source>
</evidence>
<dbReference type="AlphaFoldDB" id="A0AAI9T7M3"/>
<dbReference type="SUPFAM" id="SSF53474">
    <property type="entry name" value="alpha/beta-Hydrolases"/>
    <property type="match status" value="1"/>
</dbReference>
<dbReference type="InterPro" id="IPR029058">
    <property type="entry name" value="AB_hydrolase_fold"/>
</dbReference>
<evidence type="ECO:0000256" key="3">
    <source>
        <dbReference type="RuleBase" id="RU361235"/>
    </source>
</evidence>
<evidence type="ECO:0000256" key="2">
    <source>
        <dbReference type="ARBA" id="ARBA00022801"/>
    </source>
</evidence>
<reference evidence="5" key="1">
    <citation type="submission" date="2015-06" db="EMBL/GenBank/DDBJ databases">
        <authorList>
            <person name="Nguyen H."/>
        </authorList>
    </citation>
    <scope>NUCLEOTIDE SEQUENCE</scope>
    <source>
        <strain evidence="5">DAOM 180753</strain>
    </source>
</reference>
<dbReference type="PROSITE" id="PS00122">
    <property type="entry name" value="CARBOXYLESTERASE_B_1"/>
    <property type="match status" value="1"/>
</dbReference>
<dbReference type="GO" id="GO:0072330">
    <property type="term" value="P:monocarboxylic acid biosynthetic process"/>
    <property type="evidence" value="ECO:0007669"/>
    <property type="project" value="UniProtKB-ARBA"/>
</dbReference>
<dbReference type="InterPro" id="IPR019826">
    <property type="entry name" value="Carboxylesterase_B_AS"/>
</dbReference>
<sequence>MASTLKTTFLGEIRGKTEDGVTKYLGIKYANLKNRLADAELIEQSLEGIIDATNDGPTAVSLPTGCEIELNAIQHSLPNKQLIQSDLDCLNLNITLPSGTTPSSKLPVFLFIHGGGLVIGANSWPQFDYARFVKLSEERGLPIVGVSINYRLGTFGFLTSNELRNSGYKANNGIRDQRIAMRWVQRHIHDFGGDPENVTLAGMSAGGASVTYHLHSDEPLFKRAIVMSGTFLLIRALPYEVHEKNYLKVIEALGLTNVTTEARIQALLEIPGHEIMSKISSTALTALAIDGDMVLPGITFADVEKCRSDVPRGKAWCRDLMIGDAQTDSSIISVLEPNIKSNCAKRFSAAMRTVLAAHPNEADHILAAYGITEETSDSNSLLSVLDYLNDIMFFAPVLAFARGWNGNAHVYYFNEGNPWNGAWKGSATHILDLAYLFQNFREFLTAGQQKVGTAFAEDIFKFCHGTSPWPAVTEGNFDEGFSARVYGSSDKGVVRSVVNQAYGGETMRRDALRNLAAEVSLDDLAEVFAAFKATE</sequence>
<dbReference type="Proteomes" id="UP001227192">
    <property type="component" value="Unassembled WGS sequence"/>
</dbReference>
<keyword evidence="6" id="KW-1185">Reference proteome</keyword>
<reference evidence="5" key="2">
    <citation type="journal article" date="2016" name="Fungal Biol.">
        <title>Ochratoxin A production by Penicillium thymicola.</title>
        <authorList>
            <person name="Nguyen H.D.T."/>
            <person name="McMullin D.R."/>
            <person name="Ponomareva E."/>
            <person name="Riley R."/>
            <person name="Pomraning K.R."/>
            <person name="Baker S.E."/>
            <person name="Seifert K.A."/>
        </authorList>
    </citation>
    <scope>NUCLEOTIDE SEQUENCE</scope>
    <source>
        <strain evidence="5">DAOM 180753</strain>
    </source>
</reference>
<evidence type="ECO:0000259" key="4">
    <source>
        <dbReference type="Pfam" id="PF00135"/>
    </source>
</evidence>
<comment type="caution">
    <text evidence="5">The sequence shown here is derived from an EMBL/GenBank/DDBJ whole genome shotgun (WGS) entry which is preliminary data.</text>
</comment>
<dbReference type="EMBL" id="LACB01000603">
    <property type="protein sequence ID" value="KAJ9482177.1"/>
    <property type="molecule type" value="Genomic_DNA"/>
</dbReference>
<comment type="similarity">
    <text evidence="1 3">Belongs to the type-B carboxylesterase/lipase family.</text>
</comment>
<dbReference type="PANTHER" id="PTHR43142">
    <property type="entry name" value="CARBOXYLIC ESTER HYDROLASE"/>
    <property type="match status" value="1"/>
</dbReference>
<name>A0AAI9T7M3_PENTH</name>
<dbReference type="InterPro" id="IPR002018">
    <property type="entry name" value="CarbesteraseB"/>
</dbReference>
<evidence type="ECO:0000256" key="1">
    <source>
        <dbReference type="ARBA" id="ARBA00005964"/>
    </source>
</evidence>